<dbReference type="AlphaFoldDB" id="A0AAD0PVV9"/>
<gene>
    <name evidence="1" type="ORF">PLA107_031265</name>
</gene>
<evidence type="ECO:0000313" key="2">
    <source>
        <dbReference type="Proteomes" id="UP000006426"/>
    </source>
</evidence>
<sequence>MTVAKNSPKKSQGVPVKACIMAGLLGLLVGMVLQVRSDAEQTRRSTETIHSWIKAYANANGKTAKVWFKAEGTSDCLETLNRLGKTGYQFKVNDKELDELGLLLACRASDALAITYWR</sequence>
<geneLocation type="plasmid" evidence="2">
    <name>pmppla107</name>
</geneLocation>
<dbReference type="Proteomes" id="UP000006426">
    <property type="component" value="Plasmid pmppla107"/>
</dbReference>
<proteinExistence type="predicted"/>
<name>A0AAD0PVV9_PSEAV</name>
<organism evidence="1 2">
    <name type="scientific">Pseudomonas amygdali pv. lachrymans str. M301315</name>
    <dbReference type="NCBI Taxonomy" id="629260"/>
    <lineage>
        <taxon>Bacteria</taxon>
        <taxon>Pseudomonadati</taxon>
        <taxon>Pseudomonadota</taxon>
        <taxon>Gammaproteobacteria</taxon>
        <taxon>Pseudomonadales</taxon>
        <taxon>Pseudomonadaceae</taxon>
        <taxon>Pseudomonas</taxon>
        <taxon>Pseudomonas amygdali</taxon>
    </lineage>
</organism>
<keyword evidence="1" id="KW-0614">Plasmid</keyword>
<accession>A0AAD0PVV9</accession>
<evidence type="ECO:0000313" key="1">
    <source>
        <dbReference type="EMBL" id="AXH59703.1"/>
    </source>
</evidence>
<protein>
    <submittedName>
        <fullName evidence="1">Uncharacterized protein</fullName>
    </submittedName>
</protein>
<dbReference type="EMBL" id="CP031226">
    <property type="protein sequence ID" value="AXH59703.1"/>
    <property type="molecule type" value="Genomic_DNA"/>
</dbReference>
<reference evidence="1 2" key="1">
    <citation type="journal article" date="2011" name="PLoS Pathog.">
        <title>Dynamic evolution of pathogenicity revealed by sequencing and comparative genomics of 19 Pseudomonas syringae isolates.</title>
        <authorList>
            <person name="Baltrus D.A."/>
            <person name="Nishimura M.T."/>
            <person name="Romanchuk A."/>
            <person name="Chang J.H."/>
            <person name="Mukhtar M.S."/>
            <person name="Cherkis K."/>
            <person name="Roach J."/>
            <person name="Grant S.R."/>
            <person name="Jones C.D."/>
            <person name="Dangl J.L."/>
        </authorList>
    </citation>
    <scope>NUCLEOTIDE SEQUENCE [LARGE SCALE GENOMIC DNA]</scope>
    <source>
        <strain evidence="1 2">M301315</strain>
    </source>
</reference>